<dbReference type="SMART" id="SM00448">
    <property type="entry name" value="REC"/>
    <property type="match status" value="1"/>
</dbReference>
<dbReference type="Pfam" id="PF00072">
    <property type="entry name" value="Response_reg"/>
    <property type="match status" value="1"/>
</dbReference>
<evidence type="ECO:0000313" key="4">
    <source>
        <dbReference type="EMBL" id="BDU70237.1"/>
    </source>
</evidence>
<evidence type="ECO:0000259" key="3">
    <source>
        <dbReference type="PROSITE" id="PS50110"/>
    </source>
</evidence>
<dbReference type="SUPFAM" id="SSF52172">
    <property type="entry name" value="CheY-like"/>
    <property type="match status" value="1"/>
</dbReference>
<feature type="domain" description="Response regulatory" evidence="3">
    <location>
        <begin position="5"/>
        <end position="120"/>
    </location>
</feature>
<evidence type="ECO:0000256" key="1">
    <source>
        <dbReference type="ARBA" id="ARBA00022553"/>
    </source>
</evidence>
<dbReference type="RefSeq" id="WP_286353955.1">
    <property type="nucleotide sequence ID" value="NZ_AP027079.1"/>
</dbReference>
<dbReference type="InterPro" id="IPR050595">
    <property type="entry name" value="Bact_response_regulator"/>
</dbReference>
<keyword evidence="5" id="KW-1185">Reference proteome</keyword>
<evidence type="ECO:0000256" key="2">
    <source>
        <dbReference type="PROSITE-ProRule" id="PRU00169"/>
    </source>
</evidence>
<protein>
    <recommendedName>
        <fullName evidence="3">Response regulatory domain-containing protein</fullName>
    </recommendedName>
</protein>
<feature type="modified residue" description="4-aspartylphosphate" evidence="2">
    <location>
        <position position="54"/>
    </location>
</feature>
<proteinExistence type="predicted"/>
<gene>
    <name evidence="4" type="ORF">GETHOR_23380</name>
</gene>
<dbReference type="PANTHER" id="PTHR44591:SF25">
    <property type="entry name" value="CHEMOTAXIS TWO-COMPONENT RESPONSE REGULATOR"/>
    <property type="match status" value="1"/>
</dbReference>
<organism evidence="4 5">
    <name type="scientific">Geothrix oryzae</name>
    <dbReference type="NCBI Taxonomy" id="2927975"/>
    <lineage>
        <taxon>Bacteria</taxon>
        <taxon>Pseudomonadati</taxon>
        <taxon>Acidobacteriota</taxon>
        <taxon>Holophagae</taxon>
        <taxon>Holophagales</taxon>
        <taxon>Holophagaceae</taxon>
        <taxon>Geothrix</taxon>
    </lineage>
</organism>
<sequence>MIPEPILIVDDEPEVRTALLEALQSRGYSAEAVAGGEAALARMAEASFPLVMTDLHMPGGLSGLELIAALKERHPDTICILITAFATLDTTIGALKQGAYDLIQKPFRLAEIEVVLDRALDHARLLKTVRAYQAELEARILSRSQDLRAAHEEALELCDLSLQGLEAPSLEAALGPLLDRLVARCAPDGLACYRHDADGQLRAVARRGTRPLPAALERPLPGPLPAPALGYPEEHLVPLGSTGWLYLGFEDRSSFQEASPGFLLLARHLELALRVR</sequence>
<reference evidence="5" key="1">
    <citation type="journal article" date="2023" name="Int. J. Syst. Evol. Microbiol.">
        <title>Mesoterricola silvestris gen. nov., sp. nov., Mesoterricola sediminis sp. nov., Geothrix oryzae sp. nov., Geothrix edaphica sp. nov., Geothrix rubra sp. nov., and Geothrix limicola sp. nov., six novel members of Acidobacteriota isolated from soils.</title>
        <authorList>
            <person name="Itoh H."/>
            <person name="Sugisawa Y."/>
            <person name="Mise K."/>
            <person name="Xu Z."/>
            <person name="Kuniyasu M."/>
            <person name="Ushijima N."/>
            <person name="Kawano K."/>
            <person name="Kobayashi E."/>
            <person name="Shiratori Y."/>
            <person name="Masuda Y."/>
            <person name="Senoo K."/>
        </authorList>
    </citation>
    <scope>NUCLEOTIDE SEQUENCE [LARGE SCALE GENOMIC DNA]</scope>
    <source>
        <strain evidence="5">Red222</strain>
    </source>
</reference>
<name>A0ABN6V1M2_9BACT</name>
<accession>A0ABN6V1M2</accession>
<dbReference type="EMBL" id="AP027079">
    <property type="protein sequence ID" value="BDU70237.1"/>
    <property type="molecule type" value="Genomic_DNA"/>
</dbReference>
<evidence type="ECO:0000313" key="5">
    <source>
        <dbReference type="Proteomes" id="UP001242010"/>
    </source>
</evidence>
<dbReference type="InterPro" id="IPR001789">
    <property type="entry name" value="Sig_transdc_resp-reg_receiver"/>
</dbReference>
<dbReference type="PROSITE" id="PS50110">
    <property type="entry name" value="RESPONSE_REGULATORY"/>
    <property type="match status" value="1"/>
</dbReference>
<dbReference type="Proteomes" id="UP001242010">
    <property type="component" value="Chromosome"/>
</dbReference>
<dbReference type="InterPro" id="IPR011006">
    <property type="entry name" value="CheY-like_superfamily"/>
</dbReference>
<keyword evidence="1 2" id="KW-0597">Phosphoprotein</keyword>
<dbReference type="PANTHER" id="PTHR44591">
    <property type="entry name" value="STRESS RESPONSE REGULATOR PROTEIN 1"/>
    <property type="match status" value="1"/>
</dbReference>
<dbReference type="Gene3D" id="3.40.50.2300">
    <property type="match status" value="1"/>
</dbReference>